<protein>
    <recommendedName>
        <fullName evidence="8">C2H2-type domain-containing protein</fullName>
    </recommendedName>
</protein>
<keyword evidence="2" id="KW-0479">Metal-binding</keyword>
<dbReference type="GO" id="GO:0005634">
    <property type="term" value="C:nucleus"/>
    <property type="evidence" value="ECO:0007669"/>
    <property type="project" value="UniProtKB-SubCell"/>
</dbReference>
<comment type="subcellular location">
    <subcellularLocation>
        <location evidence="1">Nucleus</location>
    </subcellularLocation>
</comment>
<evidence type="ECO:0000259" key="8">
    <source>
        <dbReference type="PROSITE" id="PS50157"/>
    </source>
</evidence>
<dbReference type="Proteomes" id="UP000326289">
    <property type="component" value="Unassembled WGS sequence"/>
</dbReference>
<dbReference type="Pfam" id="PF22893">
    <property type="entry name" value="ULD_2"/>
    <property type="match status" value="1"/>
</dbReference>
<keyword evidence="4 7" id="KW-0863">Zinc-finger</keyword>
<dbReference type="InterPro" id="IPR050331">
    <property type="entry name" value="Zinc_finger"/>
</dbReference>
<gene>
    <name evidence="9" type="ORF">BDV30DRAFT_153483</name>
</gene>
<evidence type="ECO:0000256" key="5">
    <source>
        <dbReference type="ARBA" id="ARBA00022833"/>
    </source>
</evidence>
<evidence type="ECO:0000313" key="9">
    <source>
        <dbReference type="EMBL" id="KAB8271017.1"/>
    </source>
</evidence>
<feature type="domain" description="C2H2-type" evidence="8">
    <location>
        <begin position="448"/>
        <end position="467"/>
    </location>
</feature>
<dbReference type="InterPro" id="IPR054464">
    <property type="entry name" value="ULD_fung"/>
</dbReference>
<sequence length="484" mass="56006">MQILRQLPSPDPQCNFSETIICGSHIYPRFLLRKYGSKVPRLLIGAQIVFEDVFGEEIRLPYREFRHWEKFSNFLTNRFLNQHGEQYVATGQFCLYDWEGSHIPREQWQRLVPNSKIIMSIIVQVAERNICGRCFRVEEAQESGIVKCSNCGLNYLKIGRLERSPRHVPSRVTDITGKENSPGTATQTEKNLLPLSSQNHNNSQEGIESVLRYDAELEHFTRIDFQVDIKYEPLIDIIKQIDKLVKSTLEMIETYAHQQPISPSKLAEIQCSLRLCYAQTRSIMNRVHSSEVDSGLFLPDSVDVQVSLDIRRLRDLLRYETIQMRRRFPQHGLVIPGNIDDLLASCVNRIKRLENFMIMNAPVEVVFQLAKSDSELPDERCKILSANGLECTICGLRFTRRSNCREHIKRHDPSLRKSYHCEFCDRPFERKAHLRRHVISIHLGIRKFGCEDCGQRFSRQDTLSRHKSDGKCSGSYGAAIQPTL</sequence>
<evidence type="ECO:0000256" key="3">
    <source>
        <dbReference type="ARBA" id="ARBA00022737"/>
    </source>
</evidence>
<dbReference type="SUPFAM" id="SSF57667">
    <property type="entry name" value="beta-beta-alpha zinc fingers"/>
    <property type="match status" value="1"/>
</dbReference>
<dbReference type="InterPro" id="IPR036236">
    <property type="entry name" value="Znf_C2H2_sf"/>
</dbReference>
<evidence type="ECO:0000256" key="2">
    <source>
        <dbReference type="ARBA" id="ARBA00022723"/>
    </source>
</evidence>
<name>A0A5N6IXX5_9EURO</name>
<dbReference type="Gene3D" id="3.30.160.60">
    <property type="entry name" value="Classic Zinc Finger"/>
    <property type="match status" value="2"/>
</dbReference>
<keyword evidence="6" id="KW-0539">Nucleus</keyword>
<dbReference type="PANTHER" id="PTHR16515:SF49">
    <property type="entry name" value="GASTRULA ZINC FINGER PROTEIN XLCGF49.1-LIKE-RELATED"/>
    <property type="match status" value="1"/>
</dbReference>
<evidence type="ECO:0000256" key="7">
    <source>
        <dbReference type="PROSITE-ProRule" id="PRU00042"/>
    </source>
</evidence>
<accession>A0A5N6IXX5</accession>
<feature type="domain" description="C2H2-type" evidence="8">
    <location>
        <begin position="389"/>
        <end position="411"/>
    </location>
</feature>
<feature type="domain" description="C2H2-type" evidence="8">
    <location>
        <begin position="419"/>
        <end position="447"/>
    </location>
</feature>
<organism evidence="9 10">
    <name type="scientific">Aspergillus minisclerotigenes</name>
    <dbReference type="NCBI Taxonomy" id="656917"/>
    <lineage>
        <taxon>Eukaryota</taxon>
        <taxon>Fungi</taxon>
        <taxon>Dikarya</taxon>
        <taxon>Ascomycota</taxon>
        <taxon>Pezizomycotina</taxon>
        <taxon>Eurotiomycetes</taxon>
        <taxon>Eurotiomycetidae</taxon>
        <taxon>Eurotiales</taxon>
        <taxon>Aspergillaceae</taxon>
        <taxon>Aspergillus</taxon>
        <taxon>Aspergillus subgen. Circumdati</taxon>
    </lineage>
</organism>
<dbReference type="PANTHER" id="PTHR16515">
    <property type="entry name" value="PR DOMAIN ZINC FINGER PROTEIN"/>
    <property type="match status" value="1"/>
</dbReference>
<reference evidence="9 10" key="1">
    <citation type="submission" date="2019-04" db="EMBL/GenBank/DDBJ databases">
        <title>Fungal friends and foes A comparative genomics study of 23 Aspergillus species from section Flavi.</title>
        <authorList>
            <consortium name="DOE Joint Genome Institute"/>
            <person name="Kjaerbolling I."/>
            <person name="Vesth T.C."/>
            <person name="Frisvad J.C."/>
            <person name="Nybo J.L."/>
            <person name="Theobald S."/>
            <person name="Kildgaard S."/>
            <person name="Petersen T.I."/>
            <person name="Kuo A."/>
            <person name="Sato A."/>
            <person name="Lyhne E.K."/>
            <person name="Kogle M.E."/>
            <person name="Wiebenga A."/>
            <person name="Kun R.S."/>
            <person name="Lubbers R.J."/>
            <person name="Makela M.R."/>
            <person name="Barry K."/>
            <person name="Chovatia M."/>
            <person name="Clum A."/>
            <person name="Daum C."/>
            <person name="Haridas S."/>
            <person name="He G."/>
            <person name="LaButti K."/>
            <person name="Lipzen A."/>
            <person name="Mondo S."/>
            <person name="Pangilinan J."/>
            <person name="Riley R."/>
            <person name="Salamov A."/>
            <person name="Simmons B.A."/>
            <person name="Magnuson J.K."/>
            <person name="Henrissat B."/>
            <person name="Mortensen U.H."/>
            <person name="Larsen T.O."/>
            <person name="De vries R.P."/>
            <person name="Grigoriev I.V."/>
            <person name="Machida M."/>
            <person name="Baker S.E."/>
            <person name="Andersen M.R."/>
        </authorList>
    </citation>
    <scope>NUCLEOTIDE SEQUENCE [LARGE SCALE GENOMIC DNA]</scope>
    <source>
        <strain evidence="9 10">CBS 117635</strain>
    </source>
</reference>
<evidence type="ECO:0000256" key="1">
    <source>
        <dbReference type="ARBA" id="ARBA00004123"/>
    </source>
</evidence>
<dbReference type="PROSITE" id="PS50157">
    <property type="entry name" value="ZINC_FINGER_C2H2_2"/>
    <property type="match status" value="3"/>
</dbReference>
<dbReference type="GO" id="GO:0008270">
    <property type="term" value="F:zinc ion binding"/>
    <property type="evidence" value="ECO:0007669"/>
    <property type="project" value="UniProtKB-KW"/>
</dbReference>
<evidence type="ECO:0000256" key="6">
    <source>
        <dbReference type="ARBA" id="ARBA00023242"/>
    </source>
</evidence>
<dbReference type="PROSITE" id="PS00028">
    <property type="entry name" value="ZINC_FINGER_C2H2_1"/>
    <property type="match status" value="2"/>
</dbReference>
<dbReference type="GO" id="GO:0010468">
    <property type="term" value="P:regulation of gene expression"/>
    <property type="evidence" value="ECO:0007669"/>
    <property type="project" value="TreeGrafter"/>
</dbReference>
<keyword evidence="10" id="KW-1185">Reference proteome</keyword>
<dbReference type="Pfam" id="PF00096">
    <property type="entry name" value="zf-C2H2"/>
    <property type="match status" value="3"/>
</dbReference>
<evidence type="ECO:0000313" key="10">
    <source>
        <dbReference type="Proteomes" id="UP000326289"/>
    </source>
</evidence>
<keyword evidence="3" id="KW-0677">Repeat</keyword>
<evidence type="ECO:0000256" key="4">
    <source>
        <dbReference type="ARBA" id="ARBA00022771"/>
    </source>
</evidence>
<dbReference type="SMART" id="SM00355">
    <property type="entry name" value="ZnF_C2H2"/>
    <property type="match status" value="3"/>
</dbReference>
<proteinExistence type="predicted"/>
<dbReference type="InterPro" id="IPR013087">
    <property type="entry name" value="Znf_C2H2_type"/>
</dbReference>
<keyword evidence="5" id="KW-0862">Zinc</keyword>
<dbReference type="EMBL" id="ML732822">
    <property type="protein sequence ID" value="KAB8271017.1"/>
    <property type="molecule type" value="Genomic_DNA"/>
</dbReference>
<dbReference type="AlphaFoldDB" id="A0A5N6IXX5"/>